<keyword evidence="5" id="KW-1185">Reference proteome</keyword>
<dbReference type="OrthoDB" id="9775490at2"/>
<evidence type="ECO:0000313" key="5">
    <source>
        <dbReference type="Proteomes" id="UP000232638"/>
    </source>
</evidence>
<gene>
    <name evidence="4" type="ORF">THSYN_02885</name>
</gene>
<protein>
    <recommendedName>
        <fullName evidence="3">ABC transporter domain-containing protein</fullName>
    </recommendedName>
</protein>
<keyword evidence="1" id="KW-0547">Nucleotide-binding</keyword>
<evidence type="ECO:0000259" key="3">
    <source>
        <dbReference type="PROSITE" id="PS50893"/>
    </source>
</evidence>
<dbReference type="GO" id="GO:0005524">
    <property type="term" value="F:ATP binding"/>
    <property type="evidence" value="ECO:0007669"/>
    <property type="project" value="UniProtKB-KW"/>
</dbReference>
<name>A0A2K8U348_9GAMM</name>
<evidence type="ECO:0000256" key="2">
    <source>
        <dbReference type="ARBA" id="ARBA00022840"/>
    </source>
</evidence>
<evidence type="ECO:0000313" key="4">
    <source>
        <dbReference type="EMBL" id="AUB80012.1"/>
    </source>
</evidence>
<dbReference type="Gene3D" id="3.40.50.300">
    <property type="entry name" value="P-loop containing nucleotide triphosphate hydrolases"/>
    <property type="match status" value="1"/>
</dbReference>
<dbReference type="PROSITE" id="PS50893">
    <property type="entry name" value="ABC_TRANSPORTER_2"/>
    <property type="match status" value="1"/>
</dbReference>
<dbReference type="RefSeq" id="WP_100917823.1">
    <property type="nucleotide sequence ID" value="NZ_CP020370.1"/>
</dbReference>
<dbReference type="SMART" id="SM00382">
    <property type="entry name" value="AAA"/>
    <property type="match status" value="1"/>
</dbReference>
<keyword evidence="2" id="KW-0067">ATP-binding</keyword>
<proteinExistence type="predicted"/>
<dbReference type="SUPFAM" id="SSF52540">
    <property type="entry name" value="P-loop containing nucleoside triphosphate hydrolases"/>
    <property type="match status" value="1"/>
</dbReference>
<reference evidence="4 5" key="1">
    <citation type="submission" date="2017-03" db="EMBL/GenBank/DDBJ databases">
        <title>Complete genome sequence of Candidatus 'Thiodictyon syntrophicum' sp. nov. strain Cad16T, a photolithoautotroph purple sulfur bacterium isolated from an alpine meromictic lake.</title>
        <authorList>
            <person name="Luedin S.M."/>
            <person name="Pothier J.F."/>
            <person name="Danza F."/>
            <person name="Storelli N."/>
            <person name="Wittwer M."/>
            <person name="Tonolla M."/>
        </authorList>
    </citation>
    <scope>NUCLEOTIDE SEQUENCE [LARGE SCALE GENOMIC DNA]</scope>
    <source>
        <strain evidence="4 5">Cad16T</strain>
    </source>
</reference>
<dbReference type="Pfam" id="PF00005">
    <property type="entry name" value="ABC_tran"/>
    <property type="match status" value="1"/>
</dbReference>
<sequence length="241" mass="26166">MLTFERVSYRYPKAPGCALDAVSFTIPKGAVQGLLGPNGAGKSTVMGLICGQLQPTSGRLIRPRCTRVSLVPQEYAFYPSLTCAENLSCFAGVLDLPRHECRARIAQAAAFCQLDATHLRRRVQACSGGVRRRLNLAIGLLNQPELVLLDEPTVGIDPVSRQAILQQIGALAAQGVTVVFASHQLEEVSQLCTQVVLLQNGLVLADLAMHTLLHDYTSLEEFYIRHTKRYLDSVPAAEVAA</sequence>
<dbReference type="Proteomes" id="UP000232638">
    <property type="component" value="Chromosome"/>
</dbReference>
<dbReference type="CDD" id="cd03230">
    <property type="entry name" value="ABC_DR_subfamily_A"/>
    <property type="match status" value="1"/>
</dbReference>
<dbReference type="InterPro" id="IPR003439">
    <property type="entry name" value="ABC_transporter-like_ATP-bd"/>
</dbReference>
<evidence type="ECO:0000256" key="1">
    <source>
        <dbReference type="ARBA" id="ARBA00022741"/>
    </source>
</evidence>
<dbReference type="InterPro" id="IPR027417">
    <property type="entry name" value="P-loop_NTPase"/>
</dbReference>
<dbReference type="KEGG" id="tsy:THSYN_02885"/>
<accession>A0A2K8U348</accession>
<dbReference type="InterPro" id="IPR003593">
    <property type="entry name" value="AAA+_ATPase"/>
</dbReference>
<organism evidence="4 5">
    <name type="scientific">Candidatus Thiodictyon syntrophicum</name>
    <dbReference type="NCBI Taxonomy" id="1166950"/>
    <lineage>
        <taxon>Bacteria</taxon>
        <taxon>Pseudomonadati</taxon>
        <taxon>Pseudomonadota</taxon>
        <taxon>Gammaproteobacteria</taxon>
        <taxon>Chromatiales</taxon>
        <taxon>Chromatiaceae</taxon>
        <taxon>Thiodictyon</taxon>
    </lineage>
</organism>
<dbReference type="EMBL" id="CP020370">
    <property type="protein sequence ID" value="AUB80012.1"/>
    <property type="molecule type" value="Genomic_DNA"/>
</dbReference>
<dbReference type="AlphaFoldDB" id="A0A2K8U348"/>
<dbReference type="PANTHER" id="PTHR43038">
    <property type="entry name" value="ATP-BINDING CASSETTE, SUB-FAMILY H, MEMBER 1"/>
    <property type="match status" value="1"/>
</dbReference>
<feature type="domain" description="ABC transporter" evidence="3">
    <location>
        <begin position="2"/>
        <end position="225"/>
    </location>
</feature>
<dbReference type="GO" id="GO:0016887">
    <property type="term" value="F:ATP hydrolysis activity"/>
    <property type="evidence" value="ECO:0007669"/>
    <property type="project" value="InterPro"/>
</dbReference>
<dbReference type="PANTHER" id="PTHR43038:SF3">
    <property type="entry name" value="ABC TRANSPORTER G FAMILY MEMBER 20 ISOFORM X1"/>
    <property type="match status" value="1"/>
</dbReference>